<reference evidence="1 2" key="1">
    <citation type="journal article" date="2019" name="Nat. Microbiol.">
        <title>Mediterranean grassland soil C-N compound turnover is dependent on rainfall and depth, and is mediated by genomically divergent microorganisms.</title>
        <authorList>
            <person name="Diamond S."/>
            <person name="Andeer P.F."/>
            <person name="Li Z."/>
            <person name="Crits-Christoph A."/>
            <person name="Burstein D."/>
            <person name="Anantharaman K."/>
            <person name="Lane K.R."/>
            <person name="Thomas B.C."/>
            <person name="Pan C."/>
            <person name="Northen T.R."/>
            <person name="Banfield J.F."/>
        </authorList>
    </citation>
    <scope>NUCLEOTIDE SEQUENCE [LARGE SCALE GENOMIC DNA]</scope>
    <source>
        <strain evidence="1">WS_2</strain>
    </source>
</reference>
<evidence type="ECO:0000313" key="2">
    <source>
        <dbReference type="Proteomes" id="UP000317716"/>
    </source>
</evidence>
<proteinExistence type="predicted"/>
<evidence type="ECO:0000313" key="1">
    <source>
        <dbReference type="EMBL" id="TMQ58838.1"/>
    </source>
</evidence>
<sequence>MGEQLRAVNDRDPMRARRREVRHLLLDRGRDHQGCAVVGQPRSVLGMDRDPEPFEGCTLIGPLAAVEGAIAPAHAPAP</sequence>
<gene>
    <name evidence="1" type="ORF">E6K72_02160</name>
</gene>
<accession>A0A538T5D9</accession>
<dbReference type="EMBL" id="VBOS01000066">
    <property type="protein sequence ID" value="TMQ58838.1"/>
    <property type="molecule type" value="Genomic_DNA"/>
</dbReference>
<dbReference type="Proteomes" id="UP000317716">
    <property type="component" value="Unassembled WGS sequence"/>
</dbReference>
<comment type="caution">
    <text evidence="1">The sequence shown here is derived from an EMBL/GenBank/DDBJ whole genome shotgun (WGS) entry which is preliminary data.</text>
</comment>
<organism evidence="1 2">
    <name type="scientific">Eiseniibacteriota bacterium</name>
    <dbReference type="NCBI Taxonomy" id="2212470"/>
    <lineage>
        <taxon>Bacteria</taxon>
        <taxon>Candidatus Eiseniibacteriota</taxon>
    </lineage>
</organism>
<dbReference type="AlphaFoldDB" id="A0A538T5D9"/>
<protein>
    <submittedName>
        <fullName evidence="1">Uncharacterized protein</fullName>
    </submittedName>
</protein>
<name>A0A538T5D9_UNCEI</name>